<dbReference type="InterPro" id="IPR036291">
    <property type="entry name" value="NAD(P)-bd_dom_sf"/>
</dbReference>
<sequence length="644" mass="69570">MNINGNNGGQQHWQLEVDAQGLAWATLNKAGESTNSLSSSVMDELSQLLDQLDRSPPKGLIFRSGKAAGFIAGADIQEFTRLDTPEKGIELVSRGWQLFNRLAGVSYPTLALVRGHCLGGGLELALACRYLLAVDEPSTRMGLPEVMLGIVPGWGGMLRLPERIGPQAALDMMLTGKTIDASKARRLGLADDCVPQRVMDSAAALLVLANQPRRRPPLLQRLLNGPLKALVASGARKQVARRARREHYPAPYAIIDIWARHQGNALAAPELIDSIVRSPTARNLVRVFFLQERLKSFGKASTFEAKRVHVVGAGVMGGDIAAWCALRGLTVTLQDQGMERIAPALQRAYAAWRRRVRDDRELRNIMDRLIPDPEGHGACQADVVIEAIFEDTVAKQALLQELEARIRPDAVLATNTSSLRIEDLRTVLARPERLIGIHFFNPVAKMPLVEVVAAEGADREMLQRGTAFVRQIDRLPLPVKSAPGFLVNAVLGPYMLEAMRAVDEGLEPETVDEAMLAFGMPMGPIELVDMVGLDVAMAAGKSLAGAGAEPPKCLLERFNAGHLGKKAGRGFYEYRSGRPAKDAAGSVPAGLAARLVKPLLDRTQQLVDDGIVADADLADAGVIFGTGFAPFTGGPLNFLRSQHG</sequence>
<dbReference type="InterPro" id="IPR029045">
    <property type="entry name" value="ClpP/crotonase-like_dom_sf"/>
</dbReference>
<proteinExistence type="inferred from homology"/>
<evidence type="ECO:0000259" key="12">
    <source>
        <dbReference type="Pfam" id="PF02737"/>
    </source>
</evidence>
<keyword evidence="9" id="KW-0511">Multifunctional enzyme</keyword>
<keyword evidence="7" id="KW-0443">Lipid metabolism</keyword>
<dbReference type="InterPro" id="IPR006176">
    <property type="entry name" value="3-OHacyl-CoA_DH_NAD-bd"/>
</dbReference>
<evidence type="ECO:0000256" key="3">
    <source>
        <dbReference type="ARBA" id="ARBA00022832"/>
    </source>
</evidence>
<evidence type="ECO:0000256" key="1">
    <source>
        <dbReference type="ARBA" id="ARBA00005005"/>
    </source>
</evidence>
<dbReference type="Pfam" id="PF02737">
    <property type="entry name" value="3HCDH_N"/>
    <property type="match status" value="1"/>
</dbReference>
<dbReference type="InterPro" id="IPR008927">
    <property type="entry name" value="6-PGluconate_DH-like_C_sf"/>
</dbReference>
<dbReference type="PANTHER" id="PTHR43612:SF3">
    <property type="entry name" value="TRIFUNCTIONAL ENZYME SUBUNIT ALPHA, MITOCHONDRIAL"/>
    <property type="match status" value="1"/>
</dbReference>
<keyword evidence="3" id="KW-0276">Fatty acid metabolism</keyword>
<dbReference type="Pfam" id="PF00725">
    <property type="entry name" value="3HCDH"/>
    <property type="match status" value="1"/>
</dbReference>
<dbReference type="CDD" id="cd06558">
    <property type="entry name" value="crotonase-like"/>
    <property type="match status" value="1"/>
</dbReference>
<reference evidence="13 14" key="1">
    <citation type="submission" date="2020-10" db="EMBL/GenBank/DDBJ databases">
        <title>Connecting structure to function with the recovery of over 1000 high-quality activated sludge metagenome-assembled genomes encoding full-length rRNA genes using long-read sequencing.</title>
        <authorList>
            <person name="Singleton C.M."/>
            <person name="Petriglieri F."/>
            <person name="Kristensen J.M."/>
            <person name="Kirkegaard R.H."/>
            <person name="Michaelsen T.Y."/>
            <person name="Andersen M.H."/>
            <person name="Karst S.M."/>
            <person name="Dueholm M.S."/>
            <person name="Nielsen P.H."/>
            <person name="Albertsen M."/>
        </authorList>
    </citation>
    <scope>NUCLEOTIDE SEQUENCE [LARGE SCALE GENOMIC DNA]</scope>
    <source>
        <strain evidence="13">EsbW_18-Q3-R4-48_BATAC.285</strain>
    </source>
</reference>
<keyword evidence="5" id="KW-0560">Oxidoreductase</keyword>
<dbReference type="GO" id="GO:0004300">
    <property type="term" value="F:enoyl-CoA hydratase activity"/>
    <property type="evidence" value="ECO:0007669"/>
    <property type="project" value="TreeGrafter"/>
</dbReference>
<dbReference type="Proteomes" id="UP000697998">
    <property type="component" value="Unassembled WGS sequence"/>
</dbReference>
<dbReference type="SUPFAM" id="SSF48179">
    <property type="entry name" value="6-phosphogluconate dehydrogenase C-terminal domain-like"/>
    <property type="match status" value="2"/>
</dbReference>
<dbReference type="GO" id="GO:0070403">
    <property type="term" value="F:NAD+ binding"/>
    <property type="evidence" value="ECO:0007669"/>
    <property type="project" value="InterPro"/>
</dbReference>
<organism evidence="13 14">
    <name type="scientific">Candidatus Accumulibacter proximus</name>
    <dbReference type="NCBI Taxonomy" id="2954385"/>
    <lineage>
        <taxon>Bacteria</taxon>
        <taxon>Pseudomonadati</taxon>
        <taxon>Pseudomonadota</taxon>
        <taxon>Betaproteobacteria</taxon>
        <taxon>Candidatus Accumulibacter</taxon>
    </lineage>
</organism>
<keyword evidence="4" id="KW-0442">Lipid degradation</keyword>
<gene>
    <name evidence="13" type="ORF">IPJ27_18800</name>
</gene>
<comment type="pathway">
    <text evidence="1">Lipid metabolism; fatty acid beta-oxidation.</text>
</comment>
<evidence type="ECO:0000256" key="9">
    <source>
        <dbReference type="ARBA" id="ARBA00023268"/>
    </source>
</evidence>
<comment type="similarity">
    <text evidence="2">In the central section; belongs to the 3-hydroxyacyl-CoA dehydrogenase family.</text>
</comment>
<dbReference type="Pfam" id="PF00378">
    <property type="entry name" value="ECH_1"/>
    <property type="match status" value="1"/>
</dbReference>
<dbReference type="InterPro" id="IPR001753">
    <property type="entry name" value="Enoyl-CoA_hydra/iso"/>
</dbReference>
<dbReference type="PANTHER" id="PTHR43612">
    <property type="entry name" value="TRIFUNCTIONAL ENZYME SUBUNIT ALPHA"/>
    <property type="match status" value="1"/>
</dbReference>
<comment type="catalytic activity">
    <reaction evidence="10">
        <text>a (3S)-3-hydroxyacyl-CoA + NAD(+) = a 3-oxoacyl-CoA + NADH + H(+)</text>
        <dbReference type="Rhea" id="RHEA:22432"/>
        <dbReference type="ChEBI" id="CHEBI:15378"/>
        <dbReference type="ChEBI" id="CHEBI:57318"/>
        <dbReference type="ChEBI" id="CHEBI:57540"/>
        <dbReference type="ChEBI" id="CHEBI:57945"/>
        <dbReference type="ChEBI" id="CHEBI:90726"/>
        <dbReference type="EC" id="1.1.1.35"/>
    </reaction>
</comment>
<dbReference type="InterPro" id="IPR050136">
    <property type="entry name" value="FA_oxidation_alpha_subunit"/>
</dbReference>
<accession>A0A935UIJ0</accession>
<keyword evidence="8" id="KW-0456">Lyase</keyword>
<dbReference type="SUPFAM" id="SSF52096">
    <property type="entry name" value="ClpP/crotonase"/>
    <property type="match status" value="1"/>
</dbReference>
<comment type="caution">
    <text evidence="13">The sequence shown here is derived from an EMBL/GenBank/DDBJ whole genome shotgun (WGS) entry which is preliminary data.</text>
</comment>
<evidence type="ECO:0000256" key="10">
    <source>
        <dbReference type="ARBA" id="ARBA00049556"/>
    </source>
</evidence>
<evidence type="ECO:0000256" key="2">
    <source>
        <dbReference type="ARBA" id="ARBA00007005"/>
    </source>
</evidence>
<dbReference type="AlphaFoldDB" id="A0A935UIJ0"/>
<dbReference type="Gene3D" id="3.90.226.10">
    <property type="entry name" value="2-enoyl-CoA Hydratase, Chain A, domain 1"/>
    <property type="match status" value="1"/>
</dbReference>
<name>A0A935UIJ0_9PROT</name>
<dbReference type="Gene3D" id="3.40.50.720">
    <property type="entry name" value="NAD(P)-binding Rossmann-like Domain"/>
    <property type="match status" value="1"/>
</dbReference>
<evidence type="ECO:0000256" key="4">
    <source>
        <dbReference type="ARBA" id="ARBA00022963"/>
    </source>
</evidence>
<dbReference type="Gene3D" id="1.10.1040.10">
    <property type="entry name" value="N-(1-d-carboxylethyl)-l-norvaline Dehydrogenase, domain 2"/>
    <property type="match status" value="2"/>
</dbReference>
<feature type="domain" description="3-hydroxyacyl-CoA dehydrogenase NAD binding" evidence="12">
    <location>
        <begin position="308"/>
        <end position="480"/>
    </location>
</feature>
<evidence type="ECO:0000256" key="5">
    <source>
        <dbReference type="ARBA" id="ARBA00023002"/>
    </source>
</evidence>
<evidence type="ECO:0000259" key="11">
    <source>
        <dbReference type="Pfam" id="PF00725"/>
    </source>
</evidence>
<dbReference type="InterPro" id="IPR006108">
    <property type="entry name" value="3HC_DH_C"/>
</dbReference>
<evidence type="ECO:0000313" key="13">
    <source>
        <dbReference type="EMBL" id="MBK7676640.1"/>
    </source>
</evidence>
<dbReference type="InterPro" id="IPR013328">
    <property type="entry name" value="6PGD_dom2"/>
</dbReference>
<evidence type="ECO:0000256" key="8">
    <source>
        <dbReference type="ARBA" id="ARBA00023239"/>
    </source>
</evidence>
<dbReference type="GO" id="GO:0006635">
    <property type="term" value="P:fatty acid beta-oxidation"/>
    <property type="evidence" value="ECO:0007669"/>
    <property type="project" value="TreeGrafter"/>
</dbReference>
<evidence type="ECO:0000256" key="7">
    <source>
        <dbReference type="ARBA" id="ARBA00023098"/>
    </source>
</evidence>
<dbReference type="GO" id="GO:0016509">
    <property type="term" value="F:long-chain (3S)-3-hydroxyacyl-CoA dehydrogenase (NAD+) activity"/>
    <property type="evidence" value="ECO:0007669"/>
    <property type="project" value="TreeGrafter"/>
</dbReference>
<dbReference type="EMBL" id="JADJMH010000022">
    <property type="protein sequence ID" value="MBK7676640.1"/>
    <property type="molecule type" value="Genomic_DNA"/>
</dbReference>
<dbReference type="SUPFAM" id="SSF51735">
    <property type="entry name" value="NAD(P)-binding Rossmann-fold domains"/>
    <property type="match status" value="1"/>
</dbReference>
<evidence type="ECO:0000313" key="14">
    <source>
        <dbReference type="Proteomes" id="UP000697998"/>
    </source>
</evidence>
<evidence type="ECO:0000256" key="6">
    <source>
        <dbReference type="ARBA" id="ARBA00023027"/>
    </source>
</evidence>
<keyword evidence="6" id="KW-0520">NAD</keyword>
<protein>
    <submittedName>
        <fullName evidence="13">Enoyl-CoA hydratase/isomerase family protein</fullName>
    </submittedName>
</protein>
<feature type="domain" description="3-hydroxyacyl-CoA dehydrogenase C-terminal" evidence="11">
    <location>
        <begin position="484"/>
        <end position="574"/>
    </location>
</feature>